<accession>A0A1F5KNU1</accession>
<gene>
    <name evidence="1" type="ORF">A3B45_01525</name>
</gene>
<dbReference type="Proteomes" id="UP000178565">
    <property type="component" value="Unassembled WGS sequence"/>
</dbReference>
<dbReference type="EMBL" id="MFDM01000024">
    <property type="protein sequence ID" value="OGE42465.1"/>
    <property type="molecule type" value="Genomic_DNA"/>
</dbReference>
<protein>
    <submittedName>
        <fullName evidence="1">Uncharacterized protein</fullName>
    </submittedName>
</protein>
<dbReference type="AlphaFoldDB" id="A0A1F5KNU1"/>
<evidence type="ECO:0000313" key="1">
    <source>
        <dbReference type="EMBL" id="OGE42465.1"/>
    </source>
</evidence>
<name>A0A1F5KNU1_9BACT</name>
<reference evidence="1 2" key="1">
    <citation type="journal article" date="2016" name="Nat. Commun.">
        <title>Thousands of microbial genomes shed light on interconnected biogeochemical processes in an aquifer system.</title>
        <authorList>
            <person name="Anantharaman K."/>
            <person name="Brown C.T."/>
            <person name="Hug L.A."/>
            <person name="Sharon I."/>
            <person name="Castelle C.J."/>
            <person name="Probst A.J."/>
            <person name="Thomas B.C."/>
            <person name="Singh A."/>
            <person name="Wilkins M.J."/>
            <person name="Karaoz U."/>
            <person name="Brodie E.L."/>
            <person name="Williams K.H."/>
            <person name="Hubbard S.S."/>
            <person name="Banfield J.F."/>
        </authorList>
    </citation>
    <scope>NUCLEOTIDE SEQUENCE [LARGE SCALE GENOMIC DNA]</scope>
</reference>
<organism evidence="1 2">
    <name type="scientific">Candidatus Daviesbacteria bacterium RIFCSPLOWO2_01_FULL_39_12</name>
    <dbReference type="NCBI Taxonomy" id="1797785"/>
    <lineage>
        <taxon>Bacteria</taxon>
        <taxon>Candidatus Daviesiibacteriota</taxon>
    </lineage>
</organism>
<comment type="caution">
    <text evidence="1">The sequence shown here is derived from an EMBL/GenBank/DDBJ whole genome shotgun (WGS) entry which is preliminary data.</text>
</comment>
<proteinExistence type="predicted"/>
<sequence>MGQDIETKPVRVTREEMYPKVGKATEPLRALIPIFGKKVIEDLVEGFKFGGRNFNLEIQGENNQYLKVSMEKPENSTLIRVTLVGDWQNKPEVPVGLSLVADYNGKFYRKRTPKDVDPIADIGKTLDPRAPFALASRGKDNYWYLRLPLREFPRGGEITAFICTSGEDVKKGETILAYVNPL</sequence>
<dbReference type="STRING" id="1797785.A3B45_01525"/>
<evidence type="ECO:0000313" key="2">
    <source>
        <dbReference type="Proteomes" id="UP000178565"/>
    </source>
</evidence>